<dbReference type="Proteomes" id="UP000033514">
    <property type="component" value="Unassembled WGS sequence"/>
</dbReference>
<evidence type="ECO:0000256" key="2">
    <source>
        <dbReference type="ARBA" id="ARBA00022741"/>
    </source>
</evidence>
<evidence type="ECO:0000256" key="3">
    <source>
        <dbReference type="ARBA" id="ARBA00022777"/>
    </source>
</evidence>
<protein>
    <recommendedName>
        <fullName evidence="5">Protein kinase domain-containing protein</fullName>
    </recommendedName>
</protein>
<evidence type="ECO:0000259" key="5">
    <source>
        <dbReference type="PROSITE" id="PS50011"/>
    </source>
</evidence>
<dbReference type="PANTHER" id="PTHR43289">
    <property type="entry name" value="MITOGEN-ACTIVATED PROTEIN KINASE KINASE KINASE 20-RELATED"/>
    <property type="match status" value="1"/>
</dbReference>
<dbReference type="PROSITE" id="PS00108">
    <property type="entry name" value="PROTEIN_KINASE_ST"/>
    <property type="match status" value="1"/>
</dbReference>
<dbReference type="Gene3D" id="3.30.200.20">
    <property type="entry name" value="Phosphorylase Kinase, domain 1"/>
    <property type="match status" value="1"/>
</dbReference>
<dbReference type="InterPro" id="IPR000719">
    <property type="entry name" value="Prot_kinase_dom"/>
</dbReference>
<dbReference type="PANTHER" id="PTHR43289:SF6">
    <property type="entry name" value="SERINE_THREONINE-PROTEIN KINASE NEKL-3"/>
    <property type="match status" value="1"/>
</dbReference>
<dbReference type="SMART" id="SM00220">
    <property type="entry name" value="S_TKc"/>
    <property type="match status" value="1"/>
</dbReference>
<keyword evidence="7" id="KW-1185">Reference proteome</keyword>
<organism evidence="6 7">
    <name type="scientific">Devosia soli</name>
    <dbReference type="NCBI Taxonomy" id="361041"/>
    <lineage>
        <taxon>Bacteria</taxon>
        <taxon>Pseudomonadati</taxon>
        <taxon>Pseudomonadota</taxon>
        <taxon>Alphaproteobacteria</taxon>
        <taxon>Hyphomicrobiales</taxon>
        <taxon>Devosiaceae</taxon>
        <taxon>Devosia</taxon>
    </lineage>
</organism>
<dbReference type="PATRIC" id="fig|361041.3.peg.2812"/>
<dbReference type="AlphaFoldDB" id="A0A0F5L251"/>
<evidence type="ECO:0000313" key="7">
    <source>
        <dbReference type="Proteomes" id="UP000033514"/>
    </source>
</evidence>
<gene>
    <name evidence="6" type="ORF">VW35_17045</name>
</gene>
<dbReference type="Gene3D" id="1.10.510.10">
    <property type="entry name" value="Transferase(Phosphotransferase) domain 1"/>
    <property type="match status" value="1"/>
</dbReference>
<proteinExistence type="predicted"/>
<keyword evidence="3" id="KW-0418">Kinase</keyword>
<feature type="domain" description="Protein kinase" evidence="5">
    <location>
        <begin position="8"/>
        <end position="259"/>
    </location>
</feature>
<dbReference type="EMBL" id="LAJG01000042">
    <property type="protein sequence ID" value="KKB76501.1"/>
    <property type="molecule type" value="Genomic_DNA"/>
</dbReference>
<name>A0A0F5L251_9HYPH</name>
<evidence type="ECO:0000313" key="6">
    <source>
        <dbReference type="EMBL" id="KKB76501.1"/>
    </source>
</evidence>
<dbReference type="InterPro" id="IPR008271">
    <property type="entry name" value="Ser/Thr_kinase_AS"/>
</dbReference>
<dbReference type="Pfam" id="PF00069">
    <property type="entry name" value="Pkinase"/>
    <property type="match status" value="1"/>
</dbReference>
<dbReference type="STRING" id="361041.VW35_17045"/>
<comment type="caution">
    <text evidence="6">The sequence shown here is derived from an EMBL/GenBank/DDBJ whole genome shotgun (WGS) entry which is preliminary data.</text>
</comment>
<dbReference type="GO" id="GO:0005524">
    <property type="term" value="F:ATP binding"/>
    <property type="evidence" value="ECO:0007669"/>
    <property type="project" value="UniProtKB-KW"/>
</dbReference>
<sequence length="351" mass="37642">MTTIANRYSPISSTAPGGMGEIIECTDIHLERQVIIKRLQPGVEQRRIVDEQKALAALRSKHVVQLFDIIELTDRGPKELGLVLEKINGKPITPGAYKADKASLAVLWQIACGLADIHARGIVHRDVKPGNILIDGEGVVKIIDFGLARSMGMDAKTHSVIGTPLFMAPELWQGGAISFDEKIDVYAFGVTALALVDTTPPTELIARPPLPVGGATLSKSFAGYPAPLINLLTSCFASDAAKRPKMSVVADAISRHLLKDQHRATVVLNGTPNFLNSKNRAIKLNAAGVGSLAIEYDGLDFRVTAVSGNVFLNNTSIVTGNVLPGCCVITFGVDRNRRFVTFDVSSPEVMP</sequence>
<dbReference type="PROSITE" id="PS50011">
    <property type="entry name" value="PROTEIN_KINASE_DOM"/>
    <property type="match status" value="1"/>
</dbReference>
<keyword evidence="4" id="KW-0067">ATP-binding</keyword>
<evidence type="ECO:0000256" key="4">
    <source>
        <dbReference type="ARBA" id="ARBA00022840"/>
    </source>
</evidence>
<dbReference type="CDD" id="cd14014">
    <property type="entry name" value="STKc_PknB_like"/>
    <property type="match status" value="1"/>
</dbReference>
<evidence type="ECO:0000256" key="1">
    <source>
        <dbReference type="ARBA" id="ARBA00022679"/>
    </source>
</evidence>
<dbReference type="OrthoDB" id="9801841at2"/>
<keyword evidence="1" id="KW-0808">Transferase</keyword>
<dbReference type="SUPFAM" id="SSF56112">
    <property type="entry name" value="Protein kinase-like (PK-like)"/>
    <property type="match status" value="1"/>
</dbReference>
<dbReference type="GO" id="GO:0004674">
    <property type="term" value="F:protein serine/threonine kinase activity"/>
    <property type="evidence" value="ECO:0007669"/>
    <property type="project" value="TreeGrafter"/>
</dbReference>
<reference evidence="6 7" key="1">
    <citation type="submission" date="2015-03" db="EMBL/GenBank/DDBJ databases">
        <authorList>
            <person name="Hassan Y.I."/>
            <person name="Lepp D."/>
            <person name="Zhou T."/>
        </authorList>
    </citation>
    <scope>NUCLEOTIDE SEQUENCE [LARGE SCALE GENOMIC DNA]</scope>
    <source>
        <strain evidence="6 7">GH2-10</strain>
    </source>
</reference>
<dbReference type="InterPro" id="IPR011009">
    <property type="entry name" value="Kinase-like_dom_sf"/>
</dbReference>
<accession>A0A0F5L251</accession>
<keyword evidence="2" id="KW-0547">Nucleotide-binding</keyword>